<dbReference type="InterPro" id="IPR003594">
    <property type="entry name" value="HATPase_dom"/>
</dbReference>
<dbReference type="InterPro" id="IPR001789">
    <property type="entry name" value="Sig_transdc_resp-reg_receiver"/>
</dbReference>
<dbReference type="PROSITE" id="PS50110">
    <property type="entry name" value="RESPONSE_REGULATORY"/>
    <property type="match status" value="1"/>
</dbReference>
<dbReference type="InterPro" id="IPR005467">
    <property type="entry name" value="His_kinase_dom"/>
</dbReference>
<dbReference type="InterPro" id="IPR003018">
    <property type="entry name" value="GAF"/>
</dbReference>
<evidence type="ECO:0000259" key="9">
    <source>
        <dbReference type="PROSITE" id="PS50110"/>
    </source>
</evidence>
<dbReference type="PANTHER" id="PTHR43304">
    <property type="entry name" value="PHYTOCHROME-LIKE PROTEIN CPH1"/>
    <property type="match status" value="1"/>
</dbReference>
<keyword evidence="3 7" id="KW-0597">Phosphoprotein</keyword>
<dbReference type="InterPro" id="IPR013655">
    <property type="entry name" value="PAS_fold_3"/>
</dbReference>
<proteinExistence type="predicted"/>
<protein>
    <recommendedName>
        <fullName evidence="2">histidine kinase</fullName>
        <ecNumber evidence="2">2.7.13.3</ecNumber>
    </recommendedName>
</protein>
<name>A0A964BV96_9CYAN</name>
<dbReference type="EMBL" id="JADWDC010000108">
    <property type="protein sequence ID" value="MCC0179739.1"/>
    <property type="molecule type" value="Genomic_DNA"/>
</dbReference>
<dbReference type="InterPro" id="IPR029016">
    <property type="entry name" value="GAF-like_dom_sf"/>
</dbReference>
<comment type="catalytic activity">
    <reaction evidence="1">
        <text>ATP + protein L-histidine = ADP + protein N-phospho-L-histidine.</text>
        <dbReference type="EC" id="2.7.13.3"/>
    </reaction>
</comment>
<dbReference type="InterPro" id="IPR003661">
    <property type="entry name" value="HisK_dim/P_dom"/>
</dbReference>
<dbReference type="Pfam" id="PF00072">
    <property type="entry name" value="Response_reg"/>
    <property type="match status" value="1"/>
</dbReference>
<dbReference type="SMART" id="SM00091">
    <property type="entry name" value="PAS"/>
    <property type="match status" value="2"/>
</dbReference>
<evidence type="ECO:0000256" key="5">
    <source>
        <dbReference type="ARBA" id="ARBA00022777"/>
    </source>
</evidence>
<dbReference type="SMART" id="SM00387">
    <property type="entry name" value="HATPase_c"/>
    <property type="match status" value="1"/>
</dbReference>
<dbReference type="SMART" id="SM00065">
    <property type="entry name" value="GAF"/>
    <property type="match status" value="1"/>
</dbReference>
<organism evidence="12 13">
    <name type="scientific">Waterburya agarophytonicola KI4</name>
    <dbReference type="NCBI Taxonomy" id="2874699"/>
    <lineage>
        <taxon>Bacteria</taxon>
        <taxon>Bacillati</taxon>
        <taxon>Cyanobacteriota</taxon>
        <taxon>Cyanophyceae</taxon>
        <taxon>Pleurocapsales</taxon>
        <taxon>Hyellaceae</taxon>
        <taxon>Waterburya</taxon>
        <taxon>Waterburya agarophytonicola</taxon>
    </lineage>
</organism>
<dbReference type="PRINTS" id="PR00344">
    <property type="entry name" value="BCTRLSENSOR"/>
</dbReference>
<dbReference type="InterPro" id="IPR000014">
    <property type="entry name" value="PAS"/>
</dbReference>
<dbReference type="CDD" id="cd00130">
    <property type="entry name" value="PAS"/>
    <property type="match status" value="2"/>
</dbReference>
<dbReference type="NCBIfam" id="TIGR00229">
    <property type="entry name" value="sensory_box"/>
    <property type="match status" value="2"/>
</dbReference>
<feature type="modified residue" description="4-aspartylphosphate" evidence="7">
    <location>
        <position position="74"/>
    </location>
</feature>
<dbReference type="GO" id="GO:0000155">
    <property type="term" value="F:phosphorelay sensor kinase activity"/>
    <property type="evidence" value="ECO:0007669"/>
    <property type="project" value="InterPro"/>
</dbReference>
<dbReference type="SMART" id="SM00086">
    <property type="entry name" value="PAC"/>
    <property type="match status" value="2"/>
</dbReference>
<evidence type="ECO:0000256" key="1">
    <source>
        <dbReference type="ARBA" id="ARBA00000085"/>
    </source>
</evidence>
<dbReference type="SMART" id="SM00448">
    <property type="entry name" value="REC"/>
    <property type="match status" value="1"/>
</dbReference>
<dbReference type="InterPro" id="IPR036097">
    <property type="entry name" value="HisK_dim/P_sf"/>
</dbReference>
<dbReference type="SUPFAM" id="SSF52172">
    <property type="entry name" value="CheY-like"/>
    <property type="match status" value="1"/>
</dbReference>
<dbReference type="SUPFAM" id="SSF55785">
    <property type="entry name" value="PYP-like sensor domain (PAS domain)"/>
    <property type="match status" value="2"/>
</dbReference>
<dbReference type="Pfam" id="PF02518">
    <property type="entry name" value="HATPase_c"/>
    <property type="match status" value="1"/>
</dbReference>
<evidence type="ECO:0000256" key="6">
    <source>
        <dbReference type="ARBA" id="ARBA00023012"/>
    </source>
</evidence>
<evidence type="ECO:0000256" key="7">
    <source>
        <dbReference type="PROSITE-ProRule" id="PRU00169"/>
    </source>
</evidence>
<evidence type="ECO:0000256" key="4">
    <source>
        <dbReference type="ARBA" id="ARBA00022679"/>
    </source>
</evidence>
<dbReference type="InterPro" id="IPR004358">
    <property type="entry name" value="Sig_transdc_His_kin-like_C"/>
</dbReference>
<dbReference type="InterPro" id="IPR035965">
    <property type="entry name" value="PAS-like_dom_sf"/>
</dbReference>
<reference evidence="12" key="1">
    <citation type="journal article" date="2021" name="Antonie Van Leeuwenhoek">
        <title>Draft genome and description of Waterburya agarophytonicola gen. nov. sp. nov. (Pleurocapsales, Cyanobacteria): a seaweed symbiont.</title>
        <authorList>
            <person name="Bonthond G."/>
            <person name="Shalygin S."/>
            <person name="Bayer T."/>
            <person name="Weinberger F."/>
        </authorList>
    </citation>
    <scope>NUCLEOTIDE SEQUENCE</scope>
    <source>
        <strain evidence="12">KI4</strain>
    </source>
</reference>
<dbReference type="Gene3D" id="3.30.565.10">
    <property type="entry name" value="Histidine kinase-like ATPase, C-terminal domain"/>
    <property type="match status" value="1"/>
</dbReference>
<dbReference type="PROSITE" id="PS50109">
    <property type="entry name" value="HIS_KIN"/>
    <property type="match status" value="1"/>
</dbReference>
<dbReference type="PROSITE" id="PS50112">
    <property type="entry name" value="PAS"/>
    <property type="match status" value="1"/>
</dbReference>
<dbReference type="InterPro" id="IPR013656">
    <property type="entry name" value="PAS_4"/>
</dbReference>
<dbReference type="Proteomes" id="UP000729733">
    <property type="component" value="Unassembled WGS sequence"/>
</dbReference>
<dbReference type="PANTHER" id="PTHR43304:SF1">
    <property type="entry name" value="PAC DOMAIN-CONTAINING PROTEIN"/>
    <property type="match status" value="1"/>
</dbReference>
<keyword evidence="6" id="KW-0902">Two-component regulatory system</keyword>
<keyword evidence="4" id="KW-0808">Transferase</keyword>
<sequence length="854" mass="97285">MTERSPNLDPTANNSPTKKLRTVMLIDDSEVDRAVYRRYLQTDAEYQYTFVEAETGEEALELYAQCQPDIILLDYLLPDFDGLEWLVQWQRQYKNFCSLIVLTGQGDENIAVQFIKNGAADYFVKDRITPEKLKLAIGKEIALKKLQLEKQDLFAKLISRNEKLERSNRLYQAEIAQRDKLSKIIANVPVVIYAKYVDATSKQPGKLWLVNQEFQQIFKIAEAEAIGKTDRELFPPHIADDFAANDRLLIASKQPITTEEEVYHADGTLHTYLSFKFPLFSEGEITSIVGMATDITPEKQAQTELLQSETRFRQTFEQAAVGIAHVAPDGKWLRVNQKLCQIVGYTKEELLSITFQDITHPEDLHTDLEYVRQILAGAISTYSMEKRYIRKDEAYIWINLTVSLVSDSNDEPDYFIAVIEDISDRKALEASLQKSWQRLSNLHQIDKAILAAVKPQAIAETVIKDIQNLLTCQRASIVTFDWERETSTILATQGVKDDVLNNGLQVSLDIWQGIIDRLENEDKQGYITAHLSQLPKSSEMAIALENTKLDCFFAFPLNSQDNLLGILKLWFEEPETITTEELTMLEEISSQLAIALEQARLYKQTQNYALELEAKVAQRTAQIEEINQELKAFTYTISHDLKAPLRAIQGFASALQEDYGDNLDDLGQEYAARLISSAWQMTQLIEDLLAYSRLCRIEIQLKSVDLEVIVHRAIEQLQLEIERTQANIILVEPLSSMIGNKTILLQIVSNLLSNAIKFVPPKVQPQIRIGTEIIMDSAETKIRLWVEDNGIGIDREHQKRIFQVFERLHGNEAYPGTGIGLAIVKKSMERLGGRFGVESNPGKGSRFWIEGRQR</sequence>
<dbReference type="Gene3D" id="3.30.450.20">
    <property type="entry name" value="PAS domain"/>
    <property type="match status" value="2"/>
</dbReference>
<dbReference type="CDD" id="cd00082">
    <property type="entry name" value="HisKA"/>
    <property type="match status" value="1"/>
</dbReference>
<dbReference type="InterPro" id="IPR001610">
    <property type="entry name" value="PAC"/>
</dbReference>
<accession>A0A964BV96</accession>
<dbReference type="PROSITE" id="PS50113">
    <property type="entry name" value="PAC"/>
    <property type="match status" value="2"/>
</dbReference>
<dbReference type="Pfam" id="PF13185">
    <property type="entry name" value="GAF_2"/>
    <property type="match status" value="1"/>
</dbReference>
<dbReference type="Gene3D" id="3.40.50.2300">
    <property type="match status" value="1"/>
</dbReference>
<evidence type="ECO:0000313" key="13">
    <source>
        <dbReference type="Proteomes" id="UP000729733"/>
    </source>
</evidence>
<dbReference type="EC" id="2.7.13.3" evidence="2"/>
<evidence type="ECO:0000256" key="3">
    <source>
        <dbReference type="ARBA" id="ARBA00022553"/>
    </source>
</evidence>
<keyword evidence="5" id="KW-0418">Kinase</keyword>
<feature type="domain" description="Histidine kinase" evidence="8">
    <location>
        <begin position="636"/>
        <end position="854"/>
    </location>
</feature>
<dbReference type="SUPFAM" id="SSF47384">
    <property type="entry name" value="Homodimeric domain of signal transducing histidine kinase"/>
    <property type="match status" value="1"/>
</dbReference>
<dbReference type="InterPro" id="IPR000700">
    <property type="entry name" value="PAS-assoc_C"/>
</dbReference>
<dbReference type="Pfam" id="PF00512">
    <property type="entry name" value="HisKA"/>
    <property type="match status" value="1"/>
</dbReference>
<dbReference type="Gene3D" id="1.10.287.130">
    <property type="match status" value="1"/>
</dbReference>
<comment type="caution">
    <text evidence="12">The sequence shown here is derived from an EMBL/GenBank/DDBJ whole genome shotgun (WGS) entry which is preliminary data.</text>
</comment>
<dbReference type="SMART" id="SM00388">
    <property type="entry name" value="HisKA"/>
    <property type="match status" value="1"/>
</dbReference>
<dbReference type="Gene3D" id="3.30.450.40">
    <property type="match status" value="1"/>
</dbReference>
<dbReference type="InterPro" id="IPR052162">
    <property type="entry name" value="Sensor_kinase/Photoreceptor"/>
</dbReference>
<evidence type="ECO:0000259" key="11">
    <source>
        <dbReference type="PROSITE" id="PS50113"/>
    </source>
</evidence>
<feature type="domain" description="PAS" evidence="10">
    <location>
        <begin position="308"/>
        <end position="378"/>
    </location>
</feature>
<dbReference type="Pfam" id="PF08447">
    <property type="entry name" value="PAS_3"/>
    <property type="match status" value="1"/>
</dbReference>
<feature type="domain" description="PAC" evidence="11">
    <location>
        <begin position="382"/>
        <end position="434"/>
    </location>
</feature>
<dbReference type="InterPro" id="IPR011006">
    <property type="entry name" value="CheY-like_superfamily"/>
</dbReference>
<dbReference type="SUPFAM" id="SSF55874">
    <property type="entry name" value="ATPase domain of HSP90 chaperone/DNA topoisomerase II/histidine kinase"/>
    <property type="match status" value="1"/>
</dbReference>
<evidence type="ECO:0000259" key="10">
    <source>
        <dbReference type="PROSITE" id="PS50112"/>
    </source>
</evidence>
<dbReference type="InterPro" id="IPR036890">
    <property type="entry name" value="HATPase_C_sf"/>
</dbReference>
<dbReference type="Pfam" id="PF08448">
    <property type="entry name" value="PAS_4"/>
    <property type="match status" value="1"/>
</dbReference>
<keyword evidence="13" id="KW-1185">Reference proteome</keyword>
<evidence type="ECO:0000313" key="12">
    <source>
        <dbReference type="EMBL" id="MCC0179739.1"/>
    </source>
</evidence>
<evidence type="ECO:0000256" key="2">
    <source>
        <dbReference type="ARBA" id="ARBA00012438"/>
    </source>
</evidence>
<dbReference type="CDD" id="cd00156">
    <property type="entry name" value="REC"/>
    <property type="match status" value="1"/>
</dbReference>
<dbReference type="SUPFAM" id="SSF55781">
    <property type="entry name" value="GAF domain-like"/>
    <property type="match status" value="1"/>
</dbReference>
<evidence type="ECO:0000259" key="8">
    <source>
        <dbReference type="PROSITE" id="PS50109"/>
    </source>
</evidence>
<feature type="domain" description="PAC" evidence="11">
    <location>
        <begin position="256"/>
        <end position="307"/>
    </location>
</feature>
<feature type="domain" description="Response regulatory" evidence="9">
    <location>
        <begin position="22"/>
        <end position="140"/>
    </location>
</feature>
<dbReference type="AlphaFoldDB" id="A0A964BV96"/>
<gene>
    <name evidence="12" type="ORF">I4641_22615</name>
</gene>